<reference evidence="4 5" key="1">
    <citation type="submission" date="2022-03" db="EMBL/GenBank/DDBJ databases">
        <authorList>
            <person name="Nunn A."/>
            <person name="Chopra R."/>
            <person name="Nunn A."/>
            <person name="Contreras Garrido A."/>
        </authorList>
    </citation>
    <scope>NUCLEOTIDE SEQUENCE [LARGE SCALE GENOMIC DNA]</scope>
</reference>
<dbReference type="NCBIfam" id="TIGR00536">
    <property type="entry name" value="hemK_fam"/>
    <property type="match status" value="1"/>
</dbReference>
<dbReference type="GO" id="GO:0032259">
    <property type="term" value="P:methylation"/>
    <property type="evidence" value="ECO:0007669"/>
    <property type="project" value="UniProtKB-KW"/>
</dbReference>
<dbReference type="InterPro" id="IPR004556">
    <property type="entry name" value="HemK-like"/>
</dbReference>
<keyword evidence="2" id="KW-0808">Transferase</keyword>
<dbReference type="GO" id="GO:0008757">
    <property type="term" value="F:S-adenosylmethionine-dependent methyltransferase activity"/>
    <property type="evidence" value="ECO:0007669"/>
    <property type="project" value="UniProtKB-ARBA"/>
</dbReference>
<organism evidence="4 5">
    <name type="scientific">Thlaspi arvense</name>
    <name type="common">Field penny-cress</name>
    <dbReference type="NCBI Taxonomy" id="13288"/>
    <lineage>
        <taxon>Eukaryota</taxon>
        <taxon>Viridiplantae</taxon>
        <taxon>Streptophyta</taxon>
        <taxon>Embryophyta</taxon>
        <taxon>Tracheophyta</taxon>
        <taxon>Spermatophyta</taxon>
        <taxon>Magnoliopsida</taxon>
        <taxon>eudicotyledons</taxon>
        <taxon>Gunneridae</taxon>
        <taxon>Pentapetalae</taxon>
        <taxon>rosids</taxon>
        <taxon>malvids</taxon>
        <taxon>Brassicales</taxon>
        <taxon>Brassicaceae</taxon>
        <taxon>Thlaspideae</taxon>
        <taxon>Thlaspi</taxon>
    </lineage>
</organism>
<sequence length="379" mass="42052">MIRKFPSSRFTSLLSAAKPLRSFACSSSPAREPPLCALFSEAKSSPTSNTLSITPKTPLFLRTPSHAAPLSEVWKWHDWAKDLASSVEHPSTDPDDSLDSAALLRELKWLIEDSIIDDHPVIHRRETPNEGEQSVKLRASLEELYDLWRQRIEKRRPFQYVVGCEHWRDLVLCVEEGVLIPRPETELIVDMVEELVTGDEWFKKGIWADLGTGSGAIAIGVAKVLASPGKVIATDLSPVAIAVAGNNVRRYGLEGMIEVREGSWFEPLKDVEGKLVGLVSNPPYIPSGDIEGLQAEVGRHEPKLALDGGIDGTDCLLHLCHGASRMLKRGGFFVFETNGDKQSKMMVDYMSNDLKDTFSDLKMISDFAGIHRFVTGFRL</sequence>
<dbReference type="PANTHER" id="PTHR47441:SF3">
    <property type="entry name" value="RELEASE FACTOR GLUTAMINE METHYLTRANSFERASE"/>
    <property type="match status" value="1"/>
</dbReference>
<dbReference type="SUPFAM" id="SSF53335">
    <property type="entry name" value="S-adenosyl-L-methionine-dependent methyltransferases"/>
    <property type="match status" value="1"/>
</dbReference>
<dbReference type="Proteomes" id="UP000836841">
    <property type="component" value="Chromosome 2"/>
</dbReference>
<gene>
    <name evidence="4" type="ORF">TAV2_LOCUS6781</name>
</gene>
<dbReference type="PANTHER" id="PTHR47441">
    <property type="match status" value="1"/>
</dbReference>
<evidence type="ECO:0000256" key="3">
    <source>
        <dbReference type="ARBA" id="ARBA00022691"/>
    </source>
</evidence>
<dbReference type="CDD" id="cd02440">
    <property type="entry name" value="AdoMet_MTases"/>
    <property type="match status" value="1"/>
</dbReference>
<keyword evidence="1" id="KW-0489">Methyltransferase</keyword>
<name>A0AAU9RM55_THLAR</name>
<dbReference type="PROSITE" id="PS00092">
    <property type="entry name" value="N6_MTASE"/>
    <property type="match status" value="1"/>
</dbReference>
<dbReference type="AlphaFoldDB" id="A0AAU9RM55"/>
<dbReference type="InterPro" id="IPR029063">
    <property type="entry name" value="SAM-dependent_MTases_sf"/>
</dbReference>
<dbReference type="EMBL" id="OU466858">
    <property type="protein sequence ID" value="CAH2043568.1"/>
    <property type="molecule type" value="Genomic_DNA"/>
</dbReference>
<proteinExistence type="predicted"/>
<evidence type="ECO:0000256" key="1">
    <source>
        <dbReference type="ARBA" id="ARBA00022603"/>
    </source>
</evidence>
<evidence type="ECO:0000313" key="4">
    <source>
        <dbReference type="EMBL" id="CAH2043568.1"/>
    </source>
</evidence>
<evidence type="ECO:0000313" key="5">
    <source>
        <dbReference type="Proteomes" id="UP000836841"/>
    </source>
</evidence>
<dbReference type="GO" id="GO:0003676">
    <property type="term" value="F:nucleic acid binding"/>
    <property type="evidence" value="ECO:0007669"/>
    <property type="project" value="InterPro"/>
</dbReference>
<dbReference type="InterPro" id="IPR002052">
    <property type="entry name" value="DNA_methylase_N6_adenine_CS"/>
</dbReference>
<dbReference type="GO" id="GO:0008276">
    <property type="term" value="F:protein methyltransferase activity"/>
    <property type="evidence" value="ECO:0007669"/>
    <property type="project" value="InterPro"/>
</dbReference>
<dbReference type="Gene3D" id="3.40.50.150">
    <property type="entry name" value="Vaccinia Virus protein VP39"/>
    <property type="match status" value="1"/>
</dbReference>
<protein>
    <recommendedName>
        <fullName evidence="6">Methyltransferase small domain-containing protein</fullName>
    </recommendedName>
</protein>
<dbReference type="Pfam" id="PF06325">
    <property type="entry name" value="PrmA"/>
    <property type="match status" value="1"/>
</dbReference>
<accession>A0AAU9RM55</accession>
<evidence type="ECO:0008006" key="6">
    <source>
        <dbReference type="Google" id="ProtNLM"/>
    </source>
</evidence>
<evidence type="ECO:0000256" key="2">
    <source>
        <dbReference type="ARBA" id="ARBA00022679"/>
    </source>
</evidence>
<keyword evidence="3" id="KW-0949">S-adenosyl-L-methionine</keyword>
<keyword evidence="5" id="KW-1185">Reference proteome</keyword>
<dbReference type="InterPro" id="IPR052663">
    <property type="entry name" value="RF_glutamine_MTase_cyano"/>
</dbReference>